<accession>A0A6J4LH43</accession>
<protein>
    <submittedName>
        <fullName evidence="2">Uncharacterized protein</fullName>
    </submittedName>
</protein>
<reference evidence="2" key="1">
    <citation type="submission" date="2020-02" db="EMBL/GenBank/DDBJ databases">
        <authorList>
            <person name="Meier V. D."/>
        </authorList>
    </citation>
    <scope>NUCLEOTIDE SEQUENCE</scope>
    <source>
        <strain evidence="2">AVDCRST_MAG90</strain>
    </source>
</reference>
<organism evidence="2">
    <name type="scientific">uncultured Microvirga sp</name>
    <dbReference type="NCBI Taxonomy" id="412392"/>
    <lineage>
        <taxon>Bacteria</taxon>
        <taxon>Pseudomonadati</taxon>
        <taxon>Pseudomonadota</taxon>
        <taxon>Alphaproteobacteria</taxon>
        <taxon>Hyphomicrobiales</taxon>
        <taxon>Methylobacteriaceae</taxon>
        <taxon>Microvirga</taxon>
        <taxon>environmental samples</taxon>
    </lineage>
</organism>
<dbReference type="EMBL" id="CADCUC010000290">
    <property type="protein sequence ID" value="CAA9331530.1"/>
    <property type="molecule type" value="Genomic_DNA"/>
</dbReference>
<gene>
    <name evidence="2" type="ORF">AVDCRST_MAG90-1506</name>
</gene>
<dbReference type="AlphaFoldDB" id="A0A6J4LH43"/>
<proteinExistence type="predicted"/>
<feature type="transmembrane region" description="Helical" evidence="1">
    <location>
        <begin position="6"/>
        <end position="25"/>
    </location>
</feature>
<evidence type="ECO:0000256" key="1">
    <source>
        <dbReference type="SAM" id="Phobius"/>
    </source>
</evidence>
<sequence length="75" mass="8475">MPTLQAGAGCAFFAITTIALLLRGFRADIEFERRRERGQCRRCGYDLRASGYRCPECGTPRRQPAIEPIEPNDLD</sequence>
<keyword evidence="1" id="KW-0472">Membrane</keyword>
<keyword evidence="1" id="KW-1133">Transmembrane helix</keyword>
<keyword evidence="1" id="KW-0812">Transmembrane</keyword>
<name>A0A6J4LH43_9HYPH</name>
<evidence type="ECO:0000313" key="2">
    <source>
        <dbReference type="EMBL" id="CAA9331530.1"/>
    </source>
</evidence>